<proteinExistence type="predicted"/>
<dbReference type="NCBIfam" id="TIGR02683">
    <property type="entry name" value="upstrm_HI1419"/>
    <property type="match status" value="1"/>
</dbReference>
<sequence length="72" mass="8093">MAIIKRIERAERGNFGDHKSLGGGLYEMRIATGAGYRVYYIQDGNTLYFLLCGGDKSTQQADINKARMMIED</sequence>
<dbReference type="Pfam" id="PF05973">
    <property type="entry name" value="Gp49"/>
    <property type="match status" value="1"/>
</dbReference>
<dbReference type="PANTHER" id="PTHR41791:SF1">
    <property type="entry name" value="SSL7039 PROTEIN"/>
    <property type="match status" value="1"/>
</dbReference>
<reference evidence="1 2" key="1">
    <citation type="submission" date="2018-06" db="EMBL/GenBank/DDBJ databases">
        <authorList>
            <consortium name="Pathogen Informatics"/>
            <person name="Doyle S."/>
        </authorList>
    </citation>
    <scope>NUCLEOTIDE SEQUENCE [LARGE SCALE GENOMIC DNA]</scope>
    <source>
        <strain evidence="2">NCTC 11297</strain>
    </source>
</reference>
<evidence type="ECO:0000313" key="1">
    <source>
        <dbReference type="EMBL" id="SUB23101.1"/>
    </source>
</evidence>
<protein>
    <submittedName>
        <fullName evidence="1">Putative addiction module killer protein</fullName>
    </submittedName>
</protein>
<dbReference type="Proteomes" id="UP000255098">
    <property type="component" value="Unassembled WGS sequence"/>
</dbReference>
<dbReference type="InterPro" id="IPR014056">
    <property type="entry name" value="TypeIITA-like_toxin_pred"/>
</dbReference>
<dbReference type="PIRSF" id="PIRSF028744">
    <property type="entry name" value="Addict_mod_HI1419"/>
    <property type="match status" value="1"/>
</dbReference>
<dbReference type="PANTHER" id="PTHR41791">
    <property type="entry name" value="SSL7039 PROTEIN"/>
    <property type="match status" value="1"/>
</dbReference>
<name>A0A379AP40_AVIAV</name>
<accession>A0A379AP40</accession>
<dbReference type="EMBL" id="UGSP01000001">
    <property type="protein sequence ID" value="SUB23101.1"/>
    <property type="molecule type" value="Genomic_DNA"/>
</dbReference>
<evidence type="ECO:0000313" key="2">
    <source>
        <dbReference type="Proteomes" id="UP000255098"/>
    </source>
</evidence>
<dbReference type="InterPro" id="IPR009241">
    <property type="entry name" value="HigB-like"/>
</dbReference>
<dbReference type="AlphaFoldDB" id="A0A379AP40"/>
<gene>
    <name evidence="1" type="ORF">NCTC11297_00088</name>
</gene>
<keyword evidence="2" id="KW-1185">Reference proteome</keyword>
<organism evidence="1 2">
    <name type="scientific">Avibacterium avium</name>
    <name type="common">Pasteurella avium</name>
    <dbReference type="NCBI Taxonomy" id="751"/>
    <lineage>
        <taxon>Bacteria</taxon>
        <taxon>Pseudomonadati</taxon>
        <taxon>Pseudomonadota</taxon>
        <taxon>Gammaproteobacteria</taxon>
        <taxon>Pasteurellales</taxon>
        <taxon>Pasteurellaceae</taxon>
        <taxon>Avibacterium</taxon>
    </lineage>
</organism>